<dbReference type="EMBL" id="MKCT01000017">
    <property type="protein sequence ID" value="OHX20454.1"/>
    <property type="molecule type" value="Genomic_DNA"/>
</dbReference>
<dbReference type="Proteomes" id="UP000180280">
    <property type="component" value="Unassembled WGS sequence"/>
</dbReference>
<reference evidence="3 4" key="1">
    <citation type="submission" date="2016-09" db="EMBL/GenBank/DDBJ databases">
        <title>Chromobacterium muskegensis sp. nov., an insecticidal bacterium isolated from Sphagnum bogs.</title>
        <authorList>
            <person name="Sparks M.E."/>
            <person name="Blackburn M.B."/>
            <person name="Gundersen-Rindal D.E."/>
            <person name="Mitchell A."/>
            <person name="Farrar R."/>
            <person name="Kuhar D."/>
        </authorList>
    </citation>
    <scope>NUCLEOTIDE SEQUENCE [LARGE SCALE GENOMIC DNA]</scope>
    <source>
        <strain evidence="2 4">14B-1</strain>
        <strain evidence="1 3">37-2</strain>
    </source>
</reference>
<evidence type="ECO:0000313" key="2">
    <source>
        <dbReference type="EMBL" id="OHX20454.1"/>
    </source>
</evidence>
<name>A0A1S1X3Z4_9NEIS</name>
<organism evidence="1 3">
    <name type="scientific">Chromobacterium sphagni</name>
    <dbReference type="NCBI Taxonomy" id="1903179"/>
    <lineage>
        <taxon>Bacteria</taxon>
        <taxon>Pseudomonadati</taxon>
        <taxon>Pseudomonadota</taxon>
        <taxon>Betaproteobacteria</taxon>
        <taxon>Neisseriales</taxon>
        <taxon>Chromobacteriaceae</taxon>
        <taxon>Chromobacterium</taxon>
    </lineage>
</organism>
<evidence type="ECO:0000313" key="3">
    <source>
        <dbReference type="Proteomes" id="UP000180088"/>
    </source>
</evidence>
<accession>A0A1S1X3Z4</accession>
<keyword evidence="4" id="KW-1185">Reference proteome</keyword>
<comment type="caution">
    <text evidence="1">The sequence shown here is derived from an EMBL/GenBank/DDBJ whole genome shotgun (WGS) entry which is preliminary data.</text>
</comment>
<dbReference type="OrthoDB" id="8594933at2"/>
<dbReference type="RefSeq" id="WP_071112874.1">
    <property type="nucleotide sequence ID" value="NZ_MKCS01000001.1"/>
</dbReference>
<gene>
    <name evidence="2" type="ORF">BI344_08275</name>
    <name evidence="1" type="ORF">BI347_12355</name>
</gene>
<proteinExistence type="predicted"/>
<sequence>MSLYAELVKKAADQYRTQLDAIYAQQKTIQRADHIAGQLFKAGLKACAQADGDYRPYILLQLTDELQPLKKTVLLYICNVLECAVEPPAPPTADNHYQLLPSENEPGQPRLLLVVEAA</sequence>
<evidence type="ECO:0000313" key="1">
    <source>
        <dbReference type="EMBL" id="OHX14207.1"/>
    </source>
</evidence>
<protein>
    <submittedName>
        <fullName evidence="1">Uncharacterized protein</fullName>
    </submittedName>
</protein>
<dbReference type="AlphaFoldDB" id="A0A1S1X3Z4"/>
<dbReference type="EMBL" id="MKCS01000001">
    <property type="protein sequence ID" value="OHX14207.1"/>
    <property type="molecule type" value="Genomic_DNA"/>
</dbReference>
<dbReference type="Proteomes" id="UP000180088">
    <property type="component" value="Unassembled WGS sequence"/>
</dbReference>
<evidence type="ECO:0000313" key="4">
    <source>
        <dbReference type="Proteomes" id="UP000180280"/>
    </source>
</evidence>